<evidence type="ECO:0000313" key="1">
    <source>
        <dbReference type="EMBL" id="TDC94513.1"/>
    </source>
</evidence>
<dbReference type="Proteomes" id="UP000294744">
    <property type="component" value="Unassembled WGS sequence"/>
</dbReference>
<dbReference type="OrthoDB" id="9760040at2"/>
<protein>
    <submittedName>
        <fullName evidence="1">DUF885 domain-containing protein</fullName>
    </submittedName>
</protein>
<dbReference type="Pfam" id="PF05960">
    <property type="entry name" value="DUF885"/>
    <property type="match status" value="1"/>
</dbReference>
<dbReference type="AlphaFoldDB" id="A0A4R4V028"/>
<gene>
    <name evidence="1" type="ORF">E1161_07685</name>
</gene>
<name>A0A4R4V028_9PSEU</name>
<reference evidence="1 2" key="1">
    <citation type="submission" date="2019-03" db="EMBL/GenBank/DDBJ databases">
        <title>Draft genome sequences of novel Actinobacteria.</title>
        <authorList>
            <person name="Sahin N."/>
            <person name="Ay H."/>
            <person name="Saygin H."/>
        </authorList>
    </citation>
    <scope>NUCLEOTIDE SEQUENCE [LARGE SCALE GENOMIC DNA]</scope>
    <source>
        <strain evidence="1 2">16K404</strain>
    </source>
</reference>
<dbReference type="InterPro" id="IPR010281">
    <property type="entry name" value="DUF885"/>
</dbReference>
<sequence>MVTVREAADELVEVLVEENPLNELLLGLPGTADRLNDPDERAESCLRDRALRIASTARGLDGDDLTRDVVIAEAEGVATRIASRLVEHTMHDSVVSPLAKVLELIPQQHPEGADQERDYLSMLAAIPEFLARSGVRHRAGASAGRLPVARRVRVAIEHLDAHLAAPHDDPLRRPKLSSDEDRDRLLAEEVRPALAAYRQVLSDLPGRSDDEPGLCFLPDGAGTYTALARMHTTTDRTPEELHRTGRELLADLDEEYAEIGSRVFGLRDAAEIRDRMRSAPCWSSGEELLAAARTAVSRAEAAAPRWFGRTPSHRCRVEPFPDDQAPDAVGAAYLPGPVDGSRPGTYFANTHAAEQRPRFLAEALAFHEAVPGHHFQISLTQELTDVPTIRRIAGFNAHIEGWALYAERLADEMELYSDDLSRLGMLAMDSTRAARLVVDTGLHAFGWPRSQVVDFLRAHTLMPEVEVQSETDRYIEAPGQALSYMVGRLEVQRLRSQVERHPGFDLHAFHDLLLAHGPLPMSVLAGLCEEVAEPLPPPGEHLRSSHRRGF</sequence>
<accession>A0A4R4V028</accession>
<proteinExistence type="predicted"/>
<dbReference type="PANTHER" id="PTHR33361">
    <property type="entry name" value="GLR0591 PROTEIN"/>
    <property type="match status" value="1"/>
</dbReference>
<dbReference type="PANTHER" id="PTHR33361:SF2">
    <property type="entry name" value="DUF885 DOMAIN-CONTAINING PROTEIN"/>
    <property type="match status" value="1"/>
</dbReference>
<organism evidence="1 2">
    <name type="scientific">Saccharopolyspora aridisoli</name>
    <dbReference type="NCBI Taxonomy" id="2530385"/>
    <lineage>
        <taxon>Bacteria</taxon>
        <taxon>Bacillati</taxon>
        <taxon>Actinomycetota</taxon>
        <taxon>Actinomycetes</taxon>
        <taxon>Pseudonocardiales</taxon>
        <taxon>Pseudonocardiaceae</taxon>
        <taxon>Saccharopolyspora</taxon>
    </lineage>
</organism>
<dbReference type="EMBL" id="SMKV01000007">
    <property type="protein sequence ID" value="TDC94513.1"/>
    <property type="molecule type" value="Genomic_DNA"/>
</dbReference>
<evidence type="ECO:0000313" key="2">
    <source>
        <dbReference type="Proteomes" id="UP000294744"/>
    </source>
</evidence>
<comment type="caution">
    <text evidence="1">The sequence shown here is derived from an EMBL/GenBank/DDBJ whole genome shotgun (WGS) entry which is preliminary data.</text>
</comment>
<keyword evidence="2" id="KW-1185">Reference proteome</keyword>